<feature type="domain" description="Major facilitator superfamily (MFS) profile" evidence="7">
    <location>
        <begin position="66"/>
        <end position="499"/>
    </location>
</feature>
<evidence type="ECO:0000256" key="4">
    <source>
        <dbReference type="ARBA" id="ARBA00023136"/>
    </source>
</evidence>
<feature type="region of interest" description="Disordered" evidence="5">
    <location>
        <begin position="1"/>
        <end position="31"/>
    </location>
</feature>
<dbReference type="InterPro" id="IPR011701">
    <property type="entry name" value="MFS"/>
</dbReference>
<organism evidence="8 9">
    <name type="scientific">Acaromyces ingoldii</name>
    <dbReference type="NCBI Taxonomy" id="215250"/>
    <lineage>
        <taxon>Eukaryota</taxon>
        <taxon>Fungi</taxon>
        <taxon>Dikarya</taxon>
        <taxon>Basidiomycota</taxon>
        <taxon>Ustilaginomycotina</taxon>
        <taxon>Exobasidiomycetes</taxon>
        <taxon>Exobasidiales</taxon>
        <taxon>Cryptobasidiaceae</taxon>
        <taxon>Acaromyces</taxon>
    </lineage>
</organism>
<dbReference type="STRING" id="215250.A0A316YJN1"/>
<feature type="transmembrane region" description="Helical" evidence="6">
    <location>
        <begin position="220"/>
        <end position="242"/>
    </location>
</feature>
<keyword evidence="4 6" id="KW-0472">Membrane</keyword>
<dbReference type="RefSeq" id="XP_025375491.1">
    <property type="nucleotide sequence ID" value="XM_025522354.1"/>
</dbReference>
<evidence type="ECO:0000313" key="8">
    <source>
        <dbReference type="EMBL" id="PWN88293.1"/>
    </source>
</evidence>
<dbReference type="FunFam" id="1.20.1250.20:FF:000082">
    <property type="entry name" value="MFS multidrug transporter, putative"/>
    <property type="match status" value="1"/>
</dbReference>
<feature type="transmembrane region" description="Helical" evidence="6">
    <location>
        <begin position="64"/>
        <end position="84"/>
    </location>
</feature>
<evidence type="ECO:0000313" key="9">
    <source>
        <dbReference type="Proteomes" id="UP000245768"/>
    </source>
</evidence>
<keyword evidence="3 6" id="KW-1133">Transmembrane helix</keyword>
<dbReference type="InterPro" id="IPR036259">
    <property type="entry name" value="MFS_trans_sf"/>
</dbReference>
<dbReference type="GO" id="GO:0022857">
    <property type="term" value="F:transmembrane transporter activity"/>
    <property type="evidence" value="ECO:0007669"/>
    <property type="project" value="InterPro"/>
</dbReference>
<dbReference type="PROSITE" id="PS50850">
    <property type="entry name" value="MFS"/>
    <property type="match status" value="1"/>
</dbReference>
<evidence type="ECO:0000256" key="5">
    <source>
        <dbReference type="SAM" id="MobiDB-lite"/>
    </source>
</evidence>
<feature type="transmembrane region" description="Helical" evidence="6">
    <location>
        <begin position="336"/>
        <end position="359"/>
    </location>
</feature>
<dbReference type="Proteomes" id="UP000245768">
    <property type="component" value="Unassembled WGS sequence"/>
</dbReference>
<dbReference type="PANTHER" id="PTHR23502:SF24">
    <property type="entry name" value="TRANSPORTER, PUTATIVE-RELATED"/>
    <property type="match status" value="1"/>
</dbReference>
<feature type="compositionally biased region" description="Basic and acidic residues" evidence="5">
    <location>
        <begin position="14"/>
        <end position="31"/>
    </location>
</feature>
<dbReference type="OrthoDB" id="5376138at2759"/>
<evidence type="ECO:0000256" key="6">
    <source>
        <dbReference type="SAM" id="Phobius"/>
    </source>
</evidence>
<dbReference type="Pfam" id="PF07690">
    <property type="entry name" value="MFS_1"/>
    <property type="match status" value="1"/>
</dbReference>
<dbReference type="InterPro" id="IPR020846">
    <property type="entry name" value="MFS_dom"/>
</dbReference>
<evidence type="ECO:0000256" key="1">
    <source>
        <dbReference type="ARBA" id="ARBA00004141"/>
    </source>
</evidence>
<protein>
    <submittedName>
        <fullName evidence="8">MFS general substrate transporter</fullName>
    </submittedName>
</protein>
<feature type="transmembrane region" description="Helical" evidence="6">
    <location>
        <begin position="473"/>
        <end position="493"/>
    </location>
</feature>
<dbReference type="SUPFAM" id="SSF103473">
    <property type="entry name" value="MFS general substrate transporter"/>
    <property type="match status" value="1"/>
</dbReference>
<feature type="transmembrane region" description="Helical" evidence="6">
    <location>
        <begin position="302"/>
        <end position="324"/>
    </location>
</feature>
<dbReference type="GO" id="GO:0005886">
    <property type="term" value="C:plasma membrane"/>
    <property type="evidence" value="ECO:0007669"/>
    <property type="project" value="TreeGrafter"/>
</dbReference>
<proteinExistence type="predicted"/>
<dbReference type="EMBL" id="KZ819638">
    <property type="protein sequence ID" value="PWN88293.1"/>
    <property type="molecule type" value="Genomic_DNA"/>
</dbReference>
<feature type="transmembrane region" description="Helical" evidence="6">
    <location>
        <begin position="441"/>
        <end position="461"/>
    </location>
</feature>
<comment type="subcellular location">
    <subcellularLocation>
        <location evidence="1">Membrane</location>
        <topology evidence="1">Multi-pass membrane protein</topology>
    </subcellularLocation>
</comment>
<evidence type="ECO:0000256" key="3">
    <source>
        <dbReference type="ARBA" id="ARBA00022989"/>
    </source>
</evidence>
<dbReference type="CDD" id="cd17323">
    <property type="entry name" value="MFS_Tpo1_MDR_like"/>
    <property type="match status" value="1"/>
</dbReference>
<evidence type="ECO:0000256" key="2">
    <source>
        <dbReference type="ARBA" id="ARBA00022692"/>
    </source>
</evidence>
<feature type="transmembrane region" description="Helical" evidence="6">
    <location>
        <begin position="380"/>
        <end position="399"/>
    </location>
</feature>
<dbReference type="PANTHER" id="PTHR23502">
    <property type="entry name" value="MAJOR FACILITATOR SUPERFAMILY"/>
    <property type="match status" value="1"/>
</dbReference>
<gene>
    <name evidence="8" type="ORF">FA10DRAFT_268493</name>
</gene>
<feature type="transmembrane region" description="Helical" evidence="6">
    <location>
        <begin position="405"/>
        <end position="429"/>
    </location>
</feature>
<feature type="transmembrane region" description="Helical" evidence="6">
    <location>
        <begin position="131"/>
        <end position="150"/>
    </location>
</feature>
<keyword evidence="2 6" id="KW-0812">Transmembrane</keyword>
<dbReference type="InParanoid" id="A0A316YJN1"/>
<dbReference type="AlphaFoldDB" id="A0A316YJN1"/>
<feature type="transmembrane region" description="Helical" evidence="6">
    <location>
        <begin position="104"/>
        <end position="124"/>
    </location>
</feature>
<dbReference type="GeneID" id="37044270"/>
<sequence length="518" mass="57835">MEESKKTSSSPRDTLVEDKEANGVVELDHRVSPSKDGKVNDPYLVTFEPHDAENPRNWSKAKKWYLTIFCSYLNVLVASQASAYSTGQEQLEKEFNMSSEAATVGLSLYVLGFALFPMVVAPLSEAFGRRIIYVVCWAFWVILQFGVAFAPNKGCLFAFRFLTGCFSSPPLANTGGVISDLWGRDESGPAMAIYVFGSTIGPQLGNVYGGFIAQQLGWRWVFYLTSILIMGVHWFVIVLTLTETRHNIILAKRAARLRKQTGDDRYVSVRQDEKKTVPQMLRVSLSRPFVFLFTEPITQFAAVWNGLLYGLIFLFNTAMVMVFGPDNGGYAWKHPGVVQLTFLAFIVGEAIGLCLFPFTQERYYQRKVKRAGASVPEARMASGTIGCCLLPIGLFLFAWTCYPSIYWLVPLIGAVIFGIGFFQVLYGIMSWTVDSYREYSASALGAVVLIRNIFGAVFPLVAGPMYTNLGNHWASSLIAFLGLPLIPVSWFFFYKGAVIRKKSPWAAEHFDDDEDAPH</sequence>
<keyword evidence="9" id="KW-1185">Reference proteome</keyword>
<name>A0A316YJN1_9BASI</name>
<dbReference type="Gene3D" id="1.20.1250.20">
    <property type="entry name" value="MFS general substrate transporter like domains"/>
    <property type="match status" value="1"/>
</dbReference>
<reference evidence="8 9" key="1">
    <citation type="journal article" date="2018" name="Mol. Biol. Evol.">
        <title>Broad Genomic Sampling Reveals a Smut Pathogenic Ancestry of the Fungal Clade Ustilaginomycotina.</title>
        <authorList>
            <person name="Kijpornyongpan T."/>
            <person name="Mondo S.J."/>
            <person name="Barry K."/>
            <person name="Sandor L."/>
            <person name="Lee J."/>
            <person name="Lipzen A."/>
            <person name="Pangilinan J."/>
            <person name="LaButti K."/>
            <person name="Hainaut M."/>
            <person name="Henrissat B."/>
            <person name="Grigoriev I.V."/>
            <person name="Spatafora J.W."/>
            <person name="Aime M.C."/>
        </authorList>
    </citation>
    <scope>NUCLEOTIDE SEQUENCE [LARGE SCALE GENOMIC DNA]</scope>
    <source>
        <strain evidence="8 9">MCA 4198</strain>
    </source>
</reference>
<accession>A0A316YJN1</accession>
<evidence type="ECO:0000259" key="7">
    <source>
        <dbReference type="PROSITE" id="PS50850"/>
    </source>
</evidence>